<evidence type="ECO:0000313" key="1">
    <source>
        <dbReference type="EMBL" id="KAA6362264.1"/>
    </source>
</evidence>
<proteinExistence type="predicted"/>
<comment type="caution">
    <text evidence="1">The sequence shown here is derived from an EMBL/GenBank/DDBJ whole genome shotgun (WGS) entry which is preliminary data.</text>
</comment>
<protein>
    <submittedName>
        <fullName evidence="1">Uncharacterized protein</fullName>
    </submittedName>
</protein>
<dbReference type="Proteomes" id="UP000324800">
    <property type="component" value="Unassembled WGS sequence"/>
</dbReference>
<dbReference type="AlphaFoldDB" id="A0A5J4TVG5"/>
<feature type="non-terminal residue" evidence="1">
    <location>
        <position position="170"/>
    </location>
</feature>
<dbReference type="EMBL" id="SNRW01024444">
    <property type="protein sequence ID" value="KAA6362264.1"/>
    <property type="molecule type" value="Genomic_DNA"/>
</dbReference>
<organism evidence="1 2">
    <name type="scientific">Streblomastix strix</name>
    <dbReference type="NCBI Taxonomy" id="222440"/>
    <lineage>
        <taxon>Eukaryota</taxon>
        <taxon>Metamonada</taxon>
        <taxon>Preaxostyla</taxon>
        <taxon>Oxymonadida</taxon>
        <taxon>Streblomastigidae</taxon>
        <taxon>Streblomastix</taxon>
    </lineage>
</organism>
<gene>
    <name evidence="1" type="ORF">EZS28_042209</name>
</gene>
<accession>A0A5J4TVG5</accession>
<sequence length="170" mass="19207">MPTYLVNSWQINKFYILTFRCRIIVRFSPNCALHFTAAKILRLHLAKTSENSRNKIVSNADSFRQRGTFDFMLNMFDATTWVNGNQSVVIAVTTSEPAIINAVKNSARAQPTSLHLSIGRPPKIVVISVPATHEAQIPRAFLPPFANFNSRKATNSVERKYFEEVGEHDI</sequence>
<evidence type="ECO:0000313" key="2">
    <source>
        <dbReference type="Proteomes" id="UP000324800"/>
    </source>
</evidence>
<reference evidence="1 2" key="1">
    <citation type="submission" date="2019-03" db="EMBL/GenBank/DDBJ databases">
        <title>Single cell metagenomics reveals metabolic interactions within the superorganism composed of flagellate Streblomastix strix and complex community of Bacteroidetes bacteria on its surface.</title>
        <authorList>
            <person name="Treitli S.C."/>
            <person name="Kolisko M."/>
            <person name="Husnik F."/>
            <person name="Keeling P."/>
            <person name="Hampl V."/>
        </authorList>
    </citation>
    <scope>NUCLEOTIDE SEQUENCE [LARGE SCALE GENOMIC DNA]</scope>
    <source>
        <strain evidence="1">ST1C</strain>
    </source>
</reference>
<name>A0A5J4TVG5_9EUKA</name>